<dbReference type="InterPro" id="IPR005738">
    <property type="entry name" value="TopoIII"/>
</dbReference>
<evidence type="ECO:0000313" key="13">
    <source>
        <dbReference type="EMBL" id="MBZ4037794.1"/>
    </source>
</evidence>
<comment type="caution">
    <text evidence="13">The sequence shown here is derived from an EMBL/GenBank/DDBJ whole genome shotgun (WGS) entry which is preliminary data.</text>
</comment>
<dbReference type="PANTHER" id="PTHR11390:SF21">
    <property type="entry name" value="DNA TOPOISOMERASE 3-ALPHA"/>
    <property type="match status" value="1"/>
</dbReference>
<dbReference type="SUPFAM" id="SSF56712">
    <property type="entry name" value="Prokaryotic type I DNA topoisomerase"/>
    <property type="match status" value="1"/>
</dbReference>
<dbReference type="PRINTS" id="PR00417">
    <property type="entry name" value="PRTPISMRASEI"/>
</dbReference>
<dbReference type="GO" id="GO:0046872">
    <property type="term" value="F:metal ion binding"/>
    <property type="evidence" value="ECO:0007669"/>
    <property type="project" value="UniProtKB-KW"/>
</dbReference>
<evidence type="ECO:0000259" key="12">
    <source>
        <dbReference type="PROSITE" id="PS52039"/>
    </source>
</evidence>
<dbReference type="SMART" id="SM00437">
    <property type="entry name" value="TOP1Ac"/>
    <property type="match status" value="1"/>
</dbReference>
<proteinExistence type="inferred from homology"/>
<evidence type="ECO:0000256" key="1">
    <source>
        <dbReference type="ARBA" id="ARBA00000213"/>
    </source>
</evidence>
<dbReference type="InterPro" id="IPR006171">
    <property type="entry name" value="TOPRIM_dom"/>
</dbReference>
<dbReference type="GO" id="GO:0006265">
    <property type="term" value="P:DNA topological change"/>
    <property type="evidence" value="ECO:0007669"/>
    <property type="project" value="InterPro"/>
</dbReference>
<dbReference type="Pfam" id="PF01131">
    <property type="entry name" value="Topoisom_bac"/>
    <property type="match status" value="1"/>
</dbReference>
<dbReference type="GO" id="GO:0043597">
    <property type="term" value="C:cytoplasmic replication fork"/>
    <property type="evidence" value="ECO:0007669"/>
    <property type="project" value="TreeGrafter"/>
</dbReference>
<dbReference type="Gene3D" id="2.70.20.10">
    <property type="entry name" value="Topoisomerase I, domain 3"/>
    <property type="match status" value="1"/>
</dbReference>
<dbReference type="InterPro" id="IPR000380">
    <property type="entry name" value="Topo_IA"/>
</dbReference>
<dbReference type="Gene3D" id="1.10.460.10">
    <property type="entry name" value="Topoisomerase I, domain 2"/>
    <property type="match status" value="1"/>
</dbReference>
<dbReference type="PROSITE" id="PS52039">
    <property type="entry name" value="TOPO_IA_2"/>
    <property type="match status" value="1"/>
</dbReference>
<dbReference type="CDD" id="cd00186">
    <property type="entry name" value="TOP1Ac"/>
    <property type="match status" value="1"/>
</dbReference>
<dbReference type="EC" id="5.6.2.1" evidence="3"/>
<dbReference type="InterPro" id="IPR013497">
    <property type="entry name" value="Topo_IA_cen"/>
</dbReference>
<evidence type="ECO:0000256" key="9">
    <source>
        <dbReference type="ARBA" id="ARBA00031985"/>
    </source>
</evidence>
<dbReference type="InterPro" id="IPR025589">
    <property type="entry name" value="Toprim_C_rpt"/>
</dbReference>
<evidence type="ECO:0000256" key="7">
    <source>
        <dbReference type="ARBA" id="ARBA00023235"/>
    </source>
</evidence>
<dbReference type="GO" id="GO:0006281">
    <property type="term" value="P:DNA repair"/>
    <property type="evidence" value="ECO:0007669"/>
    <property type="project" value="TreeGrafter"/>
</dbReference>
<dbReference type="SMART" id="SM00493">
    <property type="entry name" value="TOPRIM"/>
    <property type="match status" value="1"/>
</dbReference>
<dbReference type="Gene3D" id="1.10.290.10">
    <property type="entry name" value="Topoisomerase I, domain 4"/>
    <property type="match status" value="1"/>
</dbReference>
<dbReference type="InterPro" id="IPR003601">
    <property type="entry name" value="Topo_IA_2"/>
</dbReference>
<dbReference type="InterPro" id="IPR003602">
    <property type="entry name" value="Topo_IA_DNA-bd_dom"/>
</dbReference>
<protein>
    <recommendedName>
        <fullName evidence="3">DNA topoisomerase</fullName>
        <ecNumber evidence="3">5.6.2.1</ecNumber>
    </recommendedName>
    <alternativeName>
        <fullName evidence="11">Omega-protein</fullName>
    </alternativeName>
    <alternativeName>
        <fullName evidence="10">Relaxing enzyme</fullName>
    </alternativeName>
    <alternativeName>
        <fullName evidence="8">Swivelase</fullName>
    </alternativeName>
    <alternativeName>
        <fullName evidence="9">Untwisting enzyme</fullName>
    </alternativeName>
</protein>
<organism evidence="13 14">
    <name type="scientific">Flavobacterium potami</name>
    <dbReference type="NCBI Taxonomy" id="2872310"/>
    <lineage>
        <taxon>Bacteria</taxon>
        <taxon>Pseudomonadati</taxon>
        <taxon>Bacteroidota</taxon>
        <taxon>Flavobacteriia</taxon>
        <taxon>Flavobacteriales</taxon>
        <taxon>Flavobacteriaceae</taxon>
        <taxon>Flavobacterium</taxon>
    </lineage>
</organism>
<comment type="catalytic activity">
    <reaction evidence="1">
        <text>ATP-independent breakage of single-stranded DNA, followed by passage and rejoining.</text>
        <dbReference type="EC" id="5.6.2.1"/>
    </reaction>
</comment>
<evidence type="ECO:0000256" key="6">
    <source>
        <dbReference type="ARBA" id="ARBA00023125"/>
    </source>
</evidence>
<dbReference type="InterPro" id="IPR023405">
    <property type="entry name" value="Topo_IA_core_domain"/>
</dbReference>
<dbReference type="SMART" id="SM00436">
    <property type="entry name" value="TOP1Bc"/>
    <property type="match status" value="1"/>
</dbReference>
<feature type="domain" description="Topo IA-type catalytic" evidence="12">
    <location>
        <begin position="148"/>
        <end position="581"/>
    </location>
</feature>
<dbReference type="GO" id="GO:0006310">
    <property type="term" value="P:DNA recombination"/>
    <property type="evidence" value="ECO:0007669"/>
    <property type="project" value="TreeGrafter"/>
</dbReference>
<keyword evidence="6" id="KW-0238">DNA-binding</keyword>
<keyword evidence="7" id="KW-0413">Isomerase</keyword>
<dbReference type="NCBIfam" id="TIGR01056">
    <property type="entry name" value="topB"/>
    <property type="match status" value="1"/>
</dbReference>
<dbReference type="InterPro" id="IPR013825">
    <property type="entry name" value="Topo_IA_cen_sub2"/>
</dbReference>
<dbReference type="GO" id="GO:0003677">
    <property type="term" value="F:DNA binding"/>
    <property type="evidence" value="ECO:0007669"/>
    <property type="project" value="UniProtKB-KW"/>
</dbReference>
<dbReference type="PANTHER" id="PTHR11390">
    <property type="entry name" value="PROKARYOTIC DNA TOPOISOMERASE"/>
    <property type="match status" value="1"/>
</dbReference>
<evidence type="ECO:0000256" key="11">
    <source>
        <dbReference type="ARBA" id="ARBA00032877"/>
    </source>
</evidence>
<sequence length="773" mass="87350">MITVLAEKPSVAKDIAKYLGATNKKDGYLEGNNYAVTWAFGHLVEIKSLKELGYDSEWSLNTLPFIPNDFELKVSKDANKQFQVIKNLFDKSSKIICATDAGREGELIFRYIYNLSKSKTKFERLWISSLTDQAIKDGFSKLKKGSDFDNLYYSAKARNEADYIVGINATIGMTAKAGSGLLSLGRVQTPTLALICERYLQNINFKPVPYYTPEILLFPLNKLEFKARFENNFPNEDEAKLVNDAIGAILFVTDVSKKEVKENPPQLFDLTSLQMEANKRYGFSAQKTLSTAQKLYEEHKILSYPRTASKYLSDDMISIIPGLLNDILKFHDKKDSINFLLQNKISSRPIDNSKVTDHHAIIPTEKNVNFSNLNDDEKSIYMLVVNRFLEAFMPVCIKENSTVIIDSEKGKFSASGSIIIESGWRSISEKISDDELENEEKLPTLKIGEKLSVIKKEIKKSFTKPLPLFNESSLLHIMETAGKLVEDSELSQAMKDGGLGTPATRASIIELLLRRNFIAREKKNIIPTDLGLNLYIQVKDLKISKAELTGEWESKLMQIEKGNYSFDLFNSEIKCYIGDLIDSIKSLKIESFDKTIIACPFCSNGQIVEKGNQFSCNNIHAECNFPIIWKKISNQTISTSHVIELVKNNKSSLIKGFINKENKQFDASLTIDKDSKKLIFDFSKSIIGDCPKCKTGKVEDYSKTLKCNNIVNCDFIIFKEIAQKKISIIDLTKLIKEGKTNLIKGFTSRTGSHFDAKLTLDSMFKVSFEFLKK</sequence>
<accession>A0A9X1KSV0</accession>
<evidence type="ECO:0000256" key="4">
    <source>
        <dbReference type="ARBA" id="ARBA00022723"/>
    </source>
</evidence>
<evidence type="ECO:0000256" key="8">
    <source>
        <dbReference type="ARBA" id="ARBA00030003"/>
    </source>
</evidence>
<gene>
    <name evidence="13" type="ORF">K6T82_23760</name>
</gene>
<keyword evidence="4" id="KW-0479">Metal-binding</keyword>
<reference evidence="13 14" key="1">
    <citation type="journal article" date="2023" name="Antonie Van Leeuwenhoek">
        <title>Flavobacterium potami sp. nov., a multi-metal resistance genes harbouring bacterium isolated from shallow river silt.</title>
        <authorList>
            <person name="Li S."/>
            <person name="Mao S."/>
            <person name="Mu W."/>
            <person name="Guo B."/>
            <person name="Li C."/>
            <person name="Zhu Q."/>
            <person name="Hou X."/>
            <person name="Zhao Y."/>
            <person name="Wei S."/>
            <person name="Liu H."/>
            <person name="Liu A."/>
        </authorList>
    </citation>
    <scope>NUCLEOTIDE SEQUENCE [LARGE SCALE GENOMIC DNA]</scope>
    <source>
        <strain evidence="13 14">17A</strain>
    </source>
</reference>
<dbReference type="InterPro" id="IPR013824">
    <property type="entry name" value="Topo_IA_cen_sub1"/>
</dbReference>
<evidence type="ECO:0000256" key="5">
    <source>
        <dbReference type="ARBA" id="ARBA00023029"/>
    </source>
</evidence>
<evidence type="ECO:0000256" key="3">
    <source>
        <dbReference type="ARBA" id="ARBA00012891"/>
    </source>
</evidence>
<keyword evidence="14" id="KW-1185">Reference proteome</keyword>
<dbReference type="Pfam" id="PF01751">
    <property type="entry name" value="Toprim"/>
    <property type="match status" value="1"/>
</dbReference>
<dbReference type="Gene3D" id="3.40.50.140">
    <property type="match status" value="1"/>
</dbReference>
<dbReference type="NCBIfam" id="NF005829">
    <property type="entry name" value="PRK07726.1"/>
    <property type="match status" value="1"/>
</dbReference>
<dbReference type="CDD" id="cd03362">
    <property type="entry name" value="TOPRIM_TopoIA_TopoIII"/>
    <property type="match status" value="1"/>
</dbReference>
<dbReference type="AlphaFoldDB" id="A0A9X1KSV0"/>
<name>A0A9X1KSV0_9FLAO</name>
<dbReference type="InterPro" id="IPR013826">
    <property type="entry name" value="Topo_IA_cen_sub3"/>
</dbReference>
<dbReference type="InterPro" id="IPR034144">
    <property type="entry name" value="TOPRIM_TopoIII"/>
</dbReference>
<evidence type="ECO:0000256" key="2">
    <source>
        <dbReference type="ARBA" id="ARBA00009446"/>
    </source>
</evidence>
<evidence type="ECO:0000256" key="10">
    <source>
        <dbReference type="ARBA" id="ARBA00032235"/>
    </source>
</evidence>
<dbReference type="EMBL" id="JAINUY010000012">
    <property type="protein sequence ID" value="MBZ4037794.1"/>
    <property type="molecule type" value="Genomic_DNA"/>
</dbReference>
<dbReference type="RefSeq" id="WP_223711482.1">
    <property type="nucleotide sequence ID" value="NZ_JAINUY010000012.1"/>
</dbReference>
<dbReference type="GO" id="GO:0003917">
    <property type="term" value="F:DNA topoisomerase type I (single strand cut, ATP-independent) activity"/>
    <property type="evidence" value="ECO:0007669"/>
    <property type="project" value="UniProtKB-EC"/>
</dbReference>
<keyword evidence="5" id="KW-0799">Topoisomerase</keyword>
<evidence type="ECO:0000313" key="14">
    <source>
        <dbReference type="Proteomes" id="UP001139366"/>
    </source>
</evidence>
<dbReference type="Pfam" id="PF13342">
    <property type="entry name" value="Toprim_Crpt"/>
    <property type="match status" value="2"/>
</dbReference>
<comment type="similarity">
    <text evidence="2">Belongs to the type IA topoisomerase family.</text>
</comment>
<dbReference type="Proteomes" id="UP001139366">
    <property type="component" value="Unassembled WGS sequence"/>
</dbReference>